<proteinExistence type="predicted"/>
<feature type="region of interest" description="Disordered" evidence="1">
    <location>
        <begin position="703"/>
        <end position="750"/>
    </location>
</feature>
<evidence type="ECO:0000313" key="2">
    <source>
        <dbReference type="EMBL" id="GEX89909.1"/>
    </source>
</evidence>
<dbReference type="EMBL" id="BKCJ010137604">
    <property type="protein sequence ID" value="GEX89909.1"/>
    <property type="molecule type" value="Genomic_DNA"/>
</dbReference>
<accession>A0A699HCX5</accession>
<feature type="non-terminal residue" evidence="2">
    <location>
        <position position="1"/>
    </location>
</feature>
<name>A0A699HCX5_TANCI</name>
<dbReference type="AlphaFoldDB" id="A0A699HCX5"/>
<gene>
    <name evidence="2" type="ORF">Tci_361884</name>
</gene>
<feature type="compositionally biased region" description="Polar residues" evidence="1">
    <location>
        <begin position="516"/>
        <end position="533"/>
    </location>
</feature>
<feature type="compositionally biased region" description="Basic residues" evidence="1">
    <location>
        <begin position="498"/>
        <end position="507"/>
    </location>
</feature>
<sequence>IQNRQRNLGDPSLLLDFEEINMNPNNVQGSPPVGPNLQNHGPLGLNLQNLTPNLRPMEQLLQAPTDASSVSDSSSQNDAITTLSRQVEALSKQISSMNKPVHAIQEGCETCGGPHPYFECQAASGYTQDVYATTGNYNARGILTKALQERPQGVLPSNTVPNPREDIKVITTRSGIALAGPSVPLPPLFSSSKELATQTVAYPAGIAEDVFVHVGIKSLHEVTAVKVCVIAAKLNLVLLSLESVEARLLVYKKNESVYEEDIKLLKRLGYNDVPPPYTRNFLPLKLDLSGLEEFVNEPIVSEPTVKKPAVETSEAKASADKPKVLKVNAARHNLILLMMVNAVEVYTSCIEQFWATVKAKTVNEEGQLQALVDGKKVIITESTIRRDLQLEDAEGVVCLPNVGIFEQLTLMGFVQVFLDKQLERMSNHNRIYVLPSHTKKIFGNIKRIGKGFSGRETPLFPTMMIQAQEEMGEGSANPTDSHHTPTIIQPSTSQPQKTKQHRKHRRKVTEERVNIFKTQSKATPNEPGSQRTSSGGGPRCQEAIGDNVAQTRVLDLETIKTIQALEIDSLKMRVKRLERRKRSRTHGLKRLYKVGLSVRVKSSKDDGVGEEDASIQGRRADIDANDDIYLVNVHNDEDMFGGNDSDGDEVIVEDAKMLFDVADDLRVEESARPNVDKVVIQESEQGTTITTTAATTITATSTRPKAKGLVIHEQEQAPTPTVSSQRPSQVKDKGKRKMIEPEPVKKLSKRDQLMLDEELTFKP</sequence>
<organism evidence="2">
    <name type="scientific">Tanacetum cinerariifolium</name>
    <name type="common">Dalmatian daisy</name>
    <name type="synonym">Chrysanthemum cinerariifolium</name>
    <dbReference type="NCBI Taxonomy" id="118510"/>
    <lineage>
        <taxon>Eukaryota</taxon>
        <taxon>Viridiplantae</taxon>
        <taxon>Streptophyta</taxon>
        <taxon>Embryophyta</taxon>
        <taxon>Tracheophyta</taxon>
        <taxon>Spermatophyta</taxon>
        <taxon>Magnoliopsida</taxon>
        <taxon>eudicotyledons</taxon>
        <taxon>Gunneridae</taxon>
        <taxon>Pentapetalae</taxon>
        <taxon>asterids</taxon>
        <taxon>campanulids</taxon>
        <taxon>Asterales</taxon>
        <taxon>Asteraceae</taxon>
        <taxon>Asteroideae</taxon>
        <taxon>Anthemideae</taxon>
        <taxon>Anthemidinae</taxon>
        <taxon>Tanacetum</taxon>
    </lineage>
</organism>
<protein>
    <recommendedName>
        <fullName evidence="3">Reverse transcriptase domain-containing protein</fullName>
    </recommendedName>
</protein>
<evidence type="ECO:0008006" key="3">
    <source>
        <dbReference type="Google" id="ProtNLM"/>
    </source>
</evidence>
<comment type="caution">
    <text evidence="2">The sequence shown here is derived from an EMBL/GenBank/DDBJ whole genome shotgun (WGS) entry which is preliminary data.</text>
</comment>
<reference evidence="2" key="1">
    <citation type="journal article" date="2019" name="Sci. Rep.">
        <title>Draft genome of Tanacetum cinerariifolium, the natural source of mosquito coil.</title>
        <authorList>
            <person name="Yamashiro T."/>
            <person name="Shiraishi A."/>
            <person name="Satake H."/>
            <person name="Nakayama K."/>
        </authorList>
    </citation>
    <scope>NUCLEOTIDE SEQUENCE</scope>
</reference>
<feature type="compositionally biased region" description="Polar residues" evidence="1">
    <location>
        <begin position="476"/>
        <end position="495"/>
    </location>
</feature>
<feature type="region of interest" description="Disordered" evidence="1">
    <location>
        <begin position="470"/>
        <end position="542"/>
    </location>
</feature>
<feature type="compositionally biased region" description="Basic and acidic residues" evidence="1">
    <location>
        <begin position="729"/>
        <end position="750"/>
    </location>
</feature>
<feature type="compositionally biased region" description="Polar residues" evidence="1">
    <location>
        <begin position="716"/>
        <end position="728"/>
    </location>
</feature>
<evidence type="ECO:0000256" key="1">
    <source>
        <dbReference type="SAM" id="MobiDB-lite"/>
    </source>
</evidence>